<feature type="signal peptide" evidence="1">
    <location>
        <begin position="1"/>
        <end position="26"/>
    </location>
</feature>
<dbReference type="Proteomes" id="UP001597216">
    <property type="component" value="Unassembled WGS sequence"/>
</dbReference>
<proteinExistence type="predicted"/>
<feature type="chain" id="PRO_5047108642" evidence="1">
    <location>
        <begin position="27"/>
        <end position="187"/>
    </location>
</feature>
<reference evidence="3" key="1">
    <citation type="journal article" date="2019" name="Int. J. Syst. Evol. Microbiol.">
        <title>The Global Catalogue of Microorganisms (GCM) 10K type strain sequencing project: providing services to taxonomists for standard genome sequencing and annotation.</title>
        <authorList>
            <consortium name="The Broad Institute Genomics Platform"/>
            <consortium name="The Broad Institute Genome Sequencing Center for Infectious Disease"/>
            <person name="Wu L."/>
            <person name="Ma J."/>
        </authorList>
    </citation>
    <scope>NUCLEOTIDE SEQUENCE [LARGE SCALE GENOMIC DNA]</scope>
    <source>
        <strain evidence="3">CCUG 55074</strain>
    </source>
</reference>
<evidence type="ECO:0000313" key="3">
    <source>
        <dbReference type="Proteomes" id="UP001597216"/>
    </source>
</evidence>
<sequence>MARQKDLMMRRLVVAAAMLAAGPALGQITPLPEPLVAGEATEVVTFKPAALAWAMKPGRNSVGGDAFMRTRGGQVITCAGGPVRLLPMAEYTRTFVQDTFGSAEGGAVRLEKADKRWGWVDANAFRYFPETRCNSRGEFTFAGLPDGSYYVIARVTWEALGGEPQGGEIAQLVRLIGGQTVTVSLTP</sequence>
<comment type="caution">
    <text evidence="2">The sequence shown here is derived from an EMBL/GenBank/DDBJ whole genome shotgun (WGS) entry which is preliminary data.</text>
</comment>
<evidence type="ECO:0000313" key="2">
    <source>
        <dbReference type="EMBL" id="MFD1189721.1"/>
    </source>
</evidence>
<keyword evidence="1" id="KW-0732">Signal</keyword>
<organism evidence="2 3">
    <name type="scientific">Phenylobacterium conjunctum</name>
    <dbReference type="NCBI Taxonomy" id="1298959"/>
    <lineage>
        <taxon>Bacteria</taxon>
        <taxon>Pseudomonadati</taxon>
        <taxon>Pseudomonadota</taxon>
        <taxon>Alphaproteobacteria</taxon>
        <taxon>Caulobacterales</taxon>
        <taxon>Caulobacteraceae</taxon>
        <taxon>Phenylobacterium</taxon>
    </lineage>
</organism>
<dbReference type="SUPFAM" id="SSF117074">
    <property type="entry name" value="Hypothetical protein PA1324"/>
    <property type="match status" value="1"/>
</dbReference>
<dbReference type="RefSeq" id="WP_377352643.1">
    <property type="nucleotide sequence ID" value="NZ_JBHTLQ010000006.1"/>
</dbReference>
<name>A0ABW3SZZ7_9CAUL</name>
<protein>
    <submittedName>
        <fullName evidence="2">Carboxypeptidase-like regulatory domain-containing protein</fullName>
    </submittedName>
</protein>
<dbReference type="EMBL" id="JBHTLQ010000006">
    <property type="protein sequence ID" value="MFD1189721.1"/>
    <property type="molecule type" value="Genomic_DNA"/>
</dbReference>
<evidence type="ECO:0000256" key="1">
    <source>
        <dbReference type="SAM" id="SignalP"/>
    </source>
</evidence>
<keyword evidence="3" id="KW-1185">Reference proteome</keyword>
<accession>A0ABW3SZZ7</accession>
<gene>
    <name evidence="2" type="ORF">ACFQ27_03945</name>
</gene>